<feature type="domain" description="Ferredoxin thioredoxin reductase alpha chain" evidence="1">
    <location>
        <begin position="69"/>
        <end position="136"/>
    </location>
</feature>
<dbReference type="SUPFAM" id="SSF50090">
    <property type="entry name" value="Electron transport accessory proteins"/>
    <property type="match status" value="1"/>
</dbReference>
<dbReference type="InterPro" id="IPR004207">
    <property type="entry name" value="Fd_thioredoxin_Rdtase_alpha"/>
</dbReference>
<keyword evidence="3" id="KW-1185">Reference proteome</keyword>
<dbReference type="Pfam" id="PF02941">
    <property type="entry name" value="FeThRed_A"/>
    <property type="match status" value="1"/>
</dbReference>
<evidence type="ECO:0000313" key="2">
    <source>
        <dbReference type="EMBL" id="KAA8491824.1"/>
    </source>
</evidence>
<proteinExistence type="predicted"/>
<evidence type="ECO:0000313" key="3">
    <source>
        <dbReference type="Proteomes" id="UP000324585"/>
    </source>
</evidence>
<dbReference type="GO" id="GO:0015979">
    <property type="term" value="P:photosynthesis"/>
    <property type="evidence" value="ECO:0007669"/>
    <property type="project" value="InterPro"/>
</dbReference>
<dbReference type="Gene3D" id="2.30.30.50">
    <property type="match status" value="1"/>
</dbReference>
<comment type="caution">
    <text evidence="2">The sequence shown here is derived from an EMBL/GenBank/DDBJ whole genome shotgun (WGS) entry which is preliminary data.</text>
</comment>
<dbReference type="AlphaFoldDB" id="A0A5J4YM85"/>
<protein>
    <submittedName>
        <fullName evidence="2">Ferredoxin-thioredoxin reductase, variable chain</fullName>
    </submittedName>
</protein>
<sequence length="140" mass="14899">MAPAVSAFVSGPAVAAAQRNVDASAAARLSLCRASRTGVVTATKRAESQRRRCHGAAGARTLRMDLEAGAKVKVVADVTLYSVPGSQGVAVNVKDKEGVVVKLLKEKDGVELSANRPVQVQFTEPRKFIAHFEERELETL</sequence>
<dbReference type="OrthoDB" id="1916328at2759"/>
<gene>
    <name evidence="2" type="ORF">FVE85_8306</name>
</gene>
<name>A0A5J4YM85_PORPP</name>
<accession>A0A5J4YM85</accession>
<organism evidence="2 3">
    <name type="scientific">Porphyridium purpureum</name>
    <name type="common">Red alga</name>
    <name type="synonym">Porphyridium cruentum</name>
    <dbReference type="NCBI Taxonomy" id="35688"/>
    <lineage>
        <taxon>Eukaryota</taxon>
        <taxon>Rhodophyta</taxon>
        <taxon>Bangiophyceae</taxon>
        <taxon>Porphyridiales</taxon>
        <taxon>Porphyridiaceae</taxon>
        <taxon>Porphyridium</taxon>
    </lineage>
</organism>
<evidence type="ECO:0000259" key="1">
    <source>
        <dbReference type="Pfam" id="PF02941"/>
    </source>
</evidence>
<dbReference type="EMBL" id="VRMN01000011">
    <property type="protein sequence ID" value="KAA8491824.1"/>
    <property type="molecule type" value="Genomic_DNA"/>
</dbReference>
<dbReference type="InterPro" id="IPR008990">
    <property type="entry name" value="Elect_transpt_acc-like_dom_sf"/>
</dbReference>
<reference evidence="3" key="1">
    <citation type="journal article" date="2019" name="Nat. Commun.">
        <title>Expansion of phycobilisome linker gene families in mesophilic red algae.</title>
        <authorList>
            <person name="Lee J."/>
            <person name="Kim D."/>
            <person name="Bhattacharya D."/>
            <person name="Yoon H.S."/>
        </authorList>
    </citation>
    <scope>NUCLEOTIDE SEQUENCE [LARGE SCALE GENOMIC DNA]</scope>
    <source>
        <strain evidence="3">CCMP 1328</strain>
    </source>
</reference>
<dbReference type="Proteomes" id="UP000324585">
    <property type="component" value="Unassembled WGS sequence"/>
</dbReference>